<accession>A0ACC2NZR4</accession>
<sequence>MKNQDYQEILKAIRGFRGLTRDCAMMLISTFKGHLPLALYSILSQEIQNKTKIAHRNLYSRDIDYYDTFSKAVMSGQPPGILLRMAVQLDTCPALLARKVLELCYKTENSTSVSKMMRDTTLIDHKDLALDVYLCILYDDQYGPLATAISESVGEEYESILENHLIQSGISFLDESHLRTRGFDKTPDCKLAIPVAVGDFVINWIESKAQFGSAEIHKKYTQEQFLSYWNRFGPGLVIYWFGFLDDLDQSSESKFIIMDHFPKNINRLDPNSLKISSCDA</sequence>
<reference evidence="1" key="1">
    <citation type="submission" date="2023-04" db="EMBL/GenBank/DDBJ databases">
        <title>A chromosome-level genome assembly of the parasitoid wasp Eretmocerus hayati.</title>
        <authorList>
            <person name="Zhong Y."/>
            <person name="Liu S."/>
            <person name="Liu Y."/>
        </authorList>
    </citation>
    <scope>NUCLEOTIDE SEQUENCE</scope>
    <source>
        <strain evidence="1">ZJU_SS_LIU_2023</strain>
    </source>
</reference>
<name>A0ACC2NZR4_9HYME</name>
<comment type="caution">
    <text evidence="1">The sequence shown here is derived from an EMBL/GenBank/DDBJ whole genome shotgun (WGS) entry which is preliminary data.</text>
</comment>
<dbReference type="EMBL" id="CM056742">
    <property type="protein sequence ID" value="KAJ8675687.1"/>
    <property type="molecule type" value="Genomic_DNA"/>
</dbReference>
<evidence type="ECO:0000313" key="1">
    <source>
        <dbReference type="EMBL" id="KAJ8675687.1"/>
    </source>
</evidence>
<evidence type="ECO:0000313" key="2">
    <source>
        <dbReference type="Proteomes" id="UP001239111"/>
    </source>
</evidence>
<dbReference type="Proteomes" id="UP001239111">
    <property type="component" value="Chromosome 2"/>
</dbReference>
<keyword evidence="2" id="KW-1185">Reference proteome</keyword>
<proteinExistence type="predicted"/>
<organism evidence="1 2">
    <name type="scientific">Eretmocerus hayati</name>
    <dbReference type="NCBI Taxonomy" id="131215"/>
    <lineage>
        <taxon>Eukaryota</taxon>
        <taxon>Metazoa</taxon>
        <taxon>Ecdysozoa</taxon>
        <taxon>Arthropoda</taxon>
        <taxon>Hexapoda</taxon>
        <taxon>Insecta</taxon>
        <taxon>Pterygota</taxon>
        <taxon>Neoptera</taxon>
        <taxon>Endopterygota</taxon>
        <taxon>Hymenoptera</taxon>
        <taxon>Apocrita</taxon>
        <taxon>Proctotrupomorpha</taxon>
        <taxon>Chalcidoidea</taxon>
        <taxon>Aphelinidae</taxon>
        <taxon>Aphelininae</taxon>
        <taxon>Eretmocerus</taxon>
    </lineage>
</organism>
<gene>
    <name evidence="1" type="ORF">QAD02_011473</name>
</gene>
<protein>
    <submittedName>
        <fullName evidence="1">Uncharacterized protein</fullName>
    </submittedName>
</protein>